<dbReference type="Gene3D" id="3.40.50.880">
    <property type="match status" value="1"/>
</dbReference>
<evidence type="ECO:0000256" key="9">
    <source>
        <dbReference type="PIRSR" id="PIRSR001084-3"/>
    </source>
</evidence>
<evidence type="ECO:0000256" key="6">
    <source>
        <dbReference type="PIRNR" id="PIRNR001084"/>
    </source>
</evidence>
<dbReference type="EC" id="3.2.1.23" evidence="3 6"/>
<keyword evidence="9" id="KW-0479">Metal-binding</keyword>
<evidence type="ECO:0000313" key="14">
    <source>
        <dbReference type="Proteomes" id="UP000886785"/>
    </source>
</evidence>
<dbReference type="GO" id="GO:0004565">
    <property type="term" value="F:beta-galactosidase activity"/>
    <property type="evidence" value="ECO:0007669"/>
    <property type="project" value="UniProtKB-EC"/>
</dbReference>
<sequence length="675" mass="76620">MLHGGDYNPDQWLDRPDILAADIDLMKKAHINCVSVGIFAWSRLEPEEGRYDFDWLEAIITNLYQNGISTILATPSGAKPAWMSRKYPEIRRVSRDMTRDLHGKRHNHCYTSPVYREKVRQINTALAERFAHHPGVILWHLSNEYGGKCYCPLCQQAFCGWLREKYGTLDALNKAWWTDFWSHRYSSWDEIEAPVPAGEESVHGLNLDWNRFCTHQTNDFIRWEAESVKAVRPDLPVTANFMYFFDELDYYTLKDSVDVISWDAYPTWGENEESEAEVARRFAFNHDLMRSLKKQPFLLMESSPSATNWQPVSKLKRPGVHMLSSMQAIAHGSNSVQYFQWRKSRGAFEKFHGAVVDHYGGSDTRVFRDVAQVGERLEALGGLIPTCNRSQVAIVYDWENLWAVNDAKGPRNCGLKYRETVLSHYAPFWKMGINVDVIDETCDLDGYRLVILPMLYLLRDGFAEKLRRFTDQGGTVVATYWTGIVDSTDLCWLGGMPGDGLMELFGLRSEEIDALYDGQYNSIKPQQSGLFPAKDYRVSELCDLVIPSTAQTLAVYGSDFYAGRPALTVNQFGQGEAYYIAARAEDAFQEDFYGALAQKLHLDRALSCTLPEGVTAVRRSGDSFDAVTVMNFTPTPQEIRFPETAEVWETGAPVNGALSLAPYEVVVLKLAASSR</sequence>
<feature type="active site" description="Proton donor" evidence="7">
    <location>
        <position position="144"/>
    </location>
</feature>
<dbReference type="SUPFAM" id="SSF52317">
    <property type="entry name" value="Class I glutamine amidotransferase-like"/>
    <property type="match status" value="1"/>
</dbReference>
<comment type="similarity">
    <text evidence="2 6">Belongs to the glycosyl hydrolase 42 family.</text>
</comment>
<dbReference type="InterPro" id="IPR013780">
    <property type="entry name" value="Glyco_hydro_b"/>
</dbReference>
<evidence type="ECO:0000256" key="8">
    <source>
        <dbReference type="PIRSR" id="PIRSR001084-2"/>
    </source>
</evidence>
<evidence type="ECO:0000259" key="11">
    <source>
        <dbReference type="Pfam" id="PF08532"/>
    </source>
</evidence>
<evidence type="ECO:0000256" key="7">
    <source>
        <dbReference type="PIRSR" id="PIRSR001084-1"/>
    </source>
</evidence>
<feature type="binding site" evidence="9">
    <location>
        <position position="149"/>
    </location>
    <ligand>
        <name>Zn(2+)</name>
        <dbReference type="ChEBI" id="CHEBI:29105"/>
    </ligand>
</feature>
<dbReference type="Pfam" id="PF08533">
    <property type="entry name" value="Glyco_hydro_42C"/>
    <property type="match status" value="1"/>
</dbReference>
<evidence type="ECO:0000256" key="1">
    <source>
        <dbReference type="ARBA" id="ARBA00001412"/>
    </source>
</evidence>
<reference evidence="13" key="2">
    <citation type="journal article" date="2021" name="PeerJ">
        <title>Extensive microbial diversity within the chicken gut microbiome revealed by metagenomics and culture.</title>
        <authorList>
            <person name="Gilroy R."/>
            <person name="Ravi A."/>
            <person name="Getino M."/>
            <person name="Pursley I."/>
            <person name="Horton D.L."/>
            <person name="Alikhan N.F."/>
            <person name="Baker D."/>
            <person name="Gharbi K."/>
            <person name="Hall N."/>
            <person name="Watson M."/>
            <person name="Adriaenssens E.M."/>
            <person name="Foster-Nyarko E."/>
            <person name="Jarju S."/>
            <person name="Secka A."/>
            <person name="Antonio M."/>
            <person name="Oren A."/>
            <person name="Chaudhuri R.R."/>
            <person name="La Ragione R."/>
            <person name="Hildebrand F."/>
            <person name="Pallen M.J."/>
        </authorList>
    </citation>
    <scope>NUCLEOTIDE SEQUENCE</scope>
    <source>
        <strain evidence="13">ChiSjej1B19-7085</strain>
    </source>
</reference>
<accession>A0A9D1J296</accession>
<comment type="caution">
    <text evidence="13">The sequence shown here is derived from an EMBL/GenBank/DDBJ whole genome shotgun (WGS) entry which is preliminary data.</text>
</comment>
<feature type="domain" description="Beta-galactosidase trimerisation" evidence="11">
    <location>
        <begin position="391"/>
        <end position="602"/>
    </location>
</feature>
<proteinExistence type="inferred from homology"/>
<feature type="binding site" evidence="8">
    <location>
        <position position="143"/>
    </location>
    <ligand>
        <name>substrate</name>
    </ligand>
</feature>
<dbReference type="InterPro" id="IPR017853">
    <property type="entry name" value="GH"/>
</dbReference>
<dbReference type="PANTHER" id="PTHR36447:SF1">
    <property type="entry name" value="BETA-GALACTOSIDASE GANA"/>
    <property type="match status" value="1"/>
</dbReference>
<dbReference type="AlphaFoldDB" id="A0A9D1J296"/>
<keyword evidence="5 6" id="KW-0326">Glycosidase</keyword>
<feature type="binding site" evidence="9">
    <location>
        <position position="151"/>
    </location>
    <ligand>
        <name>Zn(2+)</name>
        <dbReference type="ChEBI" id="CHEBI:29105"/>
    </ligand>
</feature>
<feature type="binding site" evidence="8">
    <location>
        <position position="309"/>
    </location>
    <ligand>
        <name>substrate</name>
    </ligand>
</feature>
<evidence type="ECO:0000313" key="13">
    <source>
        <dbReference type="EMBL" id="HIR58133.1"/>
    </source>
</evidence>
<dbReference type="Proteomes" id="UP000886785">
    <property type="component" value="Unassembled WGS sequence"/>
</dbReference>
<name>A0A9D1J296_9FIRM</name>
<evidence type="ECO:0000256" key="4">
    <source>
        <dbReference type="ARBA" id="ARBA00022801"/>
    </source>
</evidence>
<dbReference type="GO" id="GO:0046872">
    <property type="term" value="F:metal ion binding"/>
    <property type="evidence" value="ECO:0007669"/>
    <property type="project" value="UniProtKB-KW"/>
</dbReference>
<reference evidence="13" key="1">
    <citation type="submission" date="2020-10" db="EMBL/GenBank/DDBJ databases">
        <authorList>
            <person name="Gilroy R."/>
        </authorList>
    </citation>
    <scope>NUCLEOTIDE SEQUENCE</scope>
    <source>
        <strain evidence="13">ChiSjej1B19-7085</strain>
    </source>
</reference>
<dbReference type="CDD" id="cd03143">
    <property type="entry name" value="A4_beta-galactosidase_middle_domain"/>
    <property type="match status" value="1"/>
</dbReference>
<dbReference type="GO" id="GO:0006012">
    <property type="term" value="P:galactose metabolic process"/>
    <property type="evidence" value="ECO:0007669"/>
    <property type="project" value="InterPro"/>
</dbReference>
<dbReference type="SUPFAM" id="SSF51445">
    <property type="entry name" value="(Trans)glycosidases"/>
    <property type="match status" value="1"/>
</dbReference>
<dbReference type="InterPro" id="IPR013739">
    <property type="entry name" value="Beta_galactosidase_C"/>
</dbReference>
<dbReference type="GO" id="GO:0009341">
    <property type="term" value="C:beta-galactosidase complex"/>
    <property type="evidence" value="ECO:0007669"/>
    <property type="project" value="InterPro"/>
</dbReference>
<dbReference type="InterPro" id="IPR029062">
    <property type="entry name" value="Class_I_gatase-like"/>
</dbReference>
<comment type="catalytic activity">
    <reaction evidence="1 6">
        <text>Hydrolysis of terminal non-reducing beta-D-galactose residues in beta-D-galactosides.</text>
        <dbReference type="EC" id="3.2.1.23"/>
    </reaction>
</comment>
<dbReference type="Gene3D" id="3.20.20.80">
    <property type="entry name" value="Glycosidases"/>
    <property type="match status" value="1"/>
</dbReference>
<feature type="domain" description="Glycoside hydrolase family 42 N-terminal" evidence="10">
    <location>
        <begin position="6"/>
        <end position="379"/>
    </location>
</feature>
<dbReference type="InterPro" id="IPR013529">
    <property type="entry name" value="Glyco_hydro_42_N"/>
</dbReference>
<evidence type="ECO:0000256" key="5">
    <source>
        <dbReference type="ARBA" id="ARBA00023295"/>
    </source>
</evidence>
<evidence type="ECO:0000259" key="12">
    <source>
        <dbReference type="Pfam" id="PF08533"/>
    </source>
</evidence>
<keyword evidence="9" id="KW-0862">Zinc</keyword>
<dbReference type="PIRSF" id="PIRSF001084">
    <property type="entry name" value="B-galactosidase"/>
    <property type="match status" value="1"/>
</dbReference>
<dbReference type="EMBL" id="DVHF01000135">
    <property type="protein sequence ID" value="HIR58133.1"/>
    <property type="molecule type" value="Genomic_DNA"/>
</dbReference>
<dbReference type="InterPro" id="IPR013738">
    <property type="entry name" value="Beta_galactosidase_Trimer"/>
</dbReference>
<dbReference type="Pfam" id="PF02449">
    <property type="entry name" value="Glyco_hydro_42"/>
    <property type="match status" value="1"/>
</dbReference>
<dbReference type="InterPro" id="IPR003476">
    <property type="entry name" value="Glyco_hydro_42"/>
</dbReference>
<evidence type="ECO:0000256" key="2">
    <source>
        <dbReference type="ARBA" id="ARBA00005940"/>
    </source>
</evidence>
<dbReference type="Pfam" id="PF08532">
    <property type="entry name" value="Glyco_hydro_42M"/>
    <property type="match status" value="1"/>
</dbReference>
<gene>
    <name evidence="13" type="ORF">IAA54_10750</name>
</gene>
<feature type="active site" description="Nucleophile" evidence="7">
    <location>
        <position position="301"/>
    </location>
</feature>
<evidence type="ECO:0000256" key="3">
    <source>
        <dbReference type="ARBA" id="ARBA00012756"/>
    </source>
</evidence>
<dbReference type="Gene3D" id="2.60.40.1180">
    <property type="entry name" value="Golgi alpha-mannosidase II"/>
    <property type="match status" value="1"/>
</dbReference>
<protein>
    <recommendedName>
        <fullName evidence="3 6">Beta-galactosidase</fullName>
        <shortName evidence="6">Beta-gal</shortName>
        <ecNumber evidence="3 6">3.2.1.23</ecNumber>
    </recommendedName>
</protein>
<feature type="binding site" evidence="9">
    <location>
        <position position="109"/>
    </location>
    <ligand>
        <name>Zn(2+)</name>
        <dbReference type="ChEBI" id="CHEBI:29105"/>
    </ligand>
</feature>
<organism evidence="13 14">
    <name type="scientific">Candidatus Gallacutalibacter pullicola</name>
    <dbReference type="NCBI Taxonomy" id="2840830"/>
    <lineage>
        <taxon>Bacteria</taxon>
        <taxon>Bacillati</taxon>
        <taxon>Bacillota</taxon>
        <taxon>Clostridia</taxon>
        <taxon>Eubacteriales</taxon>
        <taxon>Candidatus Gallacutalibacter</taxon>
    </lineage>
</organism>
<feature type="binding site" evidence="9">
    <location>
        <position position="154"/>
    </location>
    <ligand>
        <name>Zn(2+)</name>
        <dbReference type="ChEBI" id="CHEBI:29105"/>
    </ligand>
</feature>
<keyword evidence="4 6" id="KW-0378">Hydrolase</keyword>
<evidence type="ECO:0000259" key="10">
    <source>
        <dbReference type="Pfam" id="PF02449"/>
    </source>
</evidence>
<feature type="binding site" evidence="8">
    <location>
        <position position="105"/>
    </location>
    <ligand>
        <name>substrate</name>
    </ligand>
</feature>
<dbReference type="PANTHER" id="PTHR36447">
    <property type="entry name" value="BETA-GALACTOSIDASE GANA"/>
    <property type="match status" value="1"/>
</dbReference>
<feature type="domain" description="Beta-galactosidase C-terminal" evidence="12">
    <location>
        <begin position="613"/>
        <end position="669"/>
    </location>
</feature>